<dbReference type="InterPro" id="IPR001304">
    <property type="entry name" value="C-type_lectin-like"/>
</dbReference>
<organism evidence="4 5">
    <name type="scientific">Strongyloides venezuelensis</name>
    <name type="common">Threadworm</name>
    <dbReference type="NCBI Taxonomy" id="75913"/>
    <lineage>
        <taxon>Eukaryota</taxon>
        <taxon>Metazoa</taxon>
        <taxon>Ecdysozoa</taxon>
        <taxon>Nematoda</taxon>
        <taxon>Chromadorea</taxon>
        <taxon>Rhabditida</taxon>
        <taxon>Tylenchina</taxon>
        <taxon>Panagrolaimomorpha</taxon>
        <taxon>Strongyloidoidea</taxon>
        <taxon>Strongyloididae</taxon>
        <taxon>Strongyloides</taxon>
    </lineage>
</organism>
<dbReference type="InterPro" id="IPR050976">
    <property type="entry name" value="Snaclec"/>
</dbReference>
<dbReference type="Proteomes" id="UP000035680">
    <property type="component" value="Unassembled WGS sequence"/>
</dbReference>
<dbReference type="SUPFAM" id="SSF56436">
    <property type="entry name" value="C-type lectin-like"/>
    <property type="match status" value="2"/>
</dbReference>
<dbReference type="InterPro" id="IPR016187">
    <property type="entry name" value="CTDL_fold"/>
</dbReference>
<dbReference type="AlphaFoldDB" id="A0A0K0FY87"/>
<dbReference type="PROSITE" id="PS50041">
    <property type="entry name" value="C_TYPE_LECTIN_2"/>
    <property type="match status" value="1"/>
</dbReference>
<evidence type="ECO:0000259" key="3">
    <source>
        <dbReference type="PROSITE" id="PS50041"/>
    </source>
</evidence>
<dbReference type="InterPro" id="IPR016186">
    <property type="entry name" value="C-type_lectin-like/link_sf"/>
</dbReference>
<dbReference type="PANTHER" id="PTHR22991:SF40">
    <property type="entry name" value="PROTEIN CBG13490"/>
    <property type="match status" value="1"/>
</dbReference>
<sequence>MIIFYITIILQVFLKNTEEFYVENSNVFPPYTSCSKDGFVFTEGNKCYKTFQHAKNFKEAESVCEKLNSTIASLHSFMDKYNFIKFIEKHKIRNENIIIMSGYKCFNQKICMWIDRSRFILESGFKTSKNNLPCYGILTNHLSSWSCIDKVEDNVNILFVCEKKFISLPNCEMKDYYRKPDGHCYKMLHPNEKFTKRVAQSICRDDGANLPIIHSHLEHFVVNELANGEDIHIGLKCSSGLINAKNCFWSDKSKMDYIGFKEPLTINSLSASCFSTTNEYYWANGSCKHPRRVVCQIRMNYKNRVPFNEISINEPPSYQVEGNEISVKETYSDTSIEGIDSEVNNNLNDRNNQPKSIRDANSFLLYKSIEANVTPYITSTTTSRTTERNDEIVEEVTEDNIPEKETVTEIDFNEKSTIKFSRFLNK</sequence>
<evidence type="ECO:0000256" key="2">
    <source>
        <dbReference type="SAM" id="SignalP"/>
    </source>
</evidence>
<proteinExistence type="predicted"/>
<reference evidence="4" key="1">
    <citation type="submission" date="2014-07" db="EMBL/GenBank/DDBJ databases">
        <authorList>
            <person name="Martin A.A"/>
            <person name="De Silva N."/>
        </authorList>
    </citation>
    <scope>NUCLEOTIDE SEQUENCE</scope>
</reference>
<protein>
    <submittedName>
        <fullName evidence="5">C-type lectin domain-containing protein</fullName>
    </submittedName>
</protein>
<evidence type="ECO:0000313" key="4">
    <source>
        <dbReference type="Proteomes" id="UP000035680"/>
    </source>
</evidence>
<keyword evidence="4" id="KW-1185">Reference proteome</keyword>
<keyword evidence="2" id="KW-0732">Signal</keyword>
<feature type="signal peptide" evidence="2">
    <location>
        <begin position="1"/>
        <end position="19"/>
    </location>
</feature>
<evidence type="ECO:0000313" key="5">
    <source>
        <dbReference type="WBParaSite" id="SVE_1741300.1"/>
    </source>
</evidence>
<feature type="chain" id="PRO_5005330519" evidence="2">
    <location>
        <begin position="20"/>
        <end position="426"/>
    </location>
</feature>
<dbReference type="WBParaSite" id="SVE_1741300.1">
    <property type="protein sequence ID" value="SVE_1741300.1"/>
    <property type="gene ID" value="SVE_1741300"/>
</dbReference>
<dbReference type="PANTHER" id="PTHR22991">
    <property type="entry name" value="PROTEIN CBG13490"/>
    <property type="match status" value="1"/>
</dbReference>
<reference evidence="5" key="2">
    <citation type="submission" date="2015-08" db="UniProtKB">
        <authorList>
            <consortium name="WormBaseParasite"/>
        </authorList>
    </citation>
    <scope>IDENTIFICATION</scope>
</reference>
<feature type="domain" description="C-type lectin" evidence="3">
    <location>
        <begin position="180"/>
        <end position="296"/>
    </location>
</feature>
<dbReference type="SMART" id="SM00034">
    <property type="entry name" value="CLECT"/>
    <property type="match status" value="2"/>
</dbReference>
<name>A0A0K0FY87_STRVS</name>
<dbReference type="CDD" id="cd00037">
    <property type="entry name" value="CLECT"/>
    <property type="match status" value="2"/>
</dbReference>
<dbReference type="STRING" id="75913.A0A0K0FY87"/>
<dbReference type="Gene3D" id="3.10.100.10">
    <property type="entry name" value="Mannose-Binding Protein A, subunit A"/>
    <property type="match status" value="2"/>
</dbReference>
<dbReference type="Pfam" id="PF00059">
    <property type="entry name" value="Lectin_C"/>
    <property type="match status" value="1"/>
</dbReference>
<evidence type="ECO:0000256" key="1">
    <source>
        <dbReference type="ARBA" id="ARBA00023157"/>
    </source>
</evidence>
<keyword evidence="1" id="KW-1015">Disulfide bond</keyword>
<accession>A0A0K0FY87</accession>